<reference evidence="1" key="2">
    <citation type="submission" date="2020-09" db="EMBL/GenBank/DDBJ databases">
        <authorList>
            <person name="Sun Q."/>
            <person name="Kim S."/>
        </authorList>
    </citation>
    <scope>NUCLEOTIDE SEQUENCE</scope>
    <source>
        <strain evidence="1">KCTC 32422</strain>
    </source>
</reference>
<dbReference type="SUPFAM" id="SSF55874">
    <property type="entry name" value="ATPase domain of HSP90 chaperone/DNA topoisomerase II/histidine kinase"/>
    <property type="match status" value="1"/>
</dbReference>
<reference evidence="1" key="1">
    <citation type="journal article" date="2014" name="Int. J. Syst. Evol. Microbiol.">
        <title>Complete genome sequence of Corynebacterium casei LMG S-19264T (=DSM 44701T), isolated from a smear-ripened cheese.</title>
        <authorList>
            <consortium name="US DOE Joint Genome Institute (JGI-PGF)"/>
            <person name="Walter F."/>
            <person name="Albersmeier A."/>
            <person name="Kalinowski J."/>
            <person name="Ruckert C."/>
        </authorList>
    </citation>
    <scope>NUCLEOTIDE SEQUENCE</scope>
    <source>
        <strain evidence="1">KCTC 32422</strain>
    </source>
</reference>
<sequence>MTDSGLLFGDRFLASYAGQIITDPSTAIVELVANAWDAHATRVDIDWPRVGRPFRIRDNGEGMRAQDFMLRWRMLNYNRLEAQGSRSIPPADLENAAPRTVHGKNGKGRHAAFLFGDPYRVRTWRDGKEHTFVVSRCRTMERPFDVEQVDISKDVNGHGTEITGGETPLGLNADQVREIIGSRFLTDPAFVVSVDGVPVTFEDLSQEKMAWSDVDVPGFGVAKVLMIDAQKADKTTRQHGIAWWVNKRLVGEIGWRGNDLITVIDGRTSEAKRFTFIVLADFLEKSVKADWSDFDSDDDAWKQARNLVIEHIRNLVRHAISSRRAEIKAEVHERIDGYSRGLPPLSRERVNEFVEQVADRCPNLSGDELTQVAGILANLEASSSKYSLIGKLHDLPPGDLDALNQLLTDWTLRVAKDALDQIQTRLKLVRQMHETLRDETADEVRDLQPLFERSLWVFGPEYESIEFTSNMAMATVITKLFKGDVGAAEVKPTRNRPDFAILPDSSIGFYSRPSYGRDDGEPDQIEHLVIVELKRPGVVIRDEQMEQASKYARELLRLGYISSSTAVTCFVLGTRLDMVNWEPIVQGKVITKGMIFENFIKRAERRMLNLYDALKAAPFLNEAEVESFINPPRPEQPSLVEGVA</sequence>
<comment type="caution">
    <text evidence="1">The sequence shown here is derived from an EMBL/GenBank/DDBJ whole genome shotgun (WGS) entry which is preliminary data.</text>
</comment>
<gene>
    <name evidence="1" type="ORF">GCM10011617_06010</name>
</gene>
<dbReference type="RefSeq" id="WP_189538895.1">
    <property type="nucleotide sequence ID" value="NZ_BMZD01000001.1"/>
</dbReference>
<protein>
    <recommendedName>
        <fullName evidence="3">ATP-binding protein</fullName>
    </recommendedName>
</protein>
<dbReference type="InterPro" id="IPR036890">
    <property type="entry name" value="HATPase_C_sf"/>
</dbReference>
<keyword evidence="2" id="KW-1185">Reference proteome</keyword>
<evidence type="ECO:0000313" key="2">
    <source>
        <dbReference type="Proteomes" id="UP000634139"/>
    </source>
</evidence>
<dbReference type="AlphaFoldDB" id="A0A918R792"/>
<name>A0A918R792_9SPHN</name>
<evidence type="ECO:0000313" key="1">
    <source>
        <dbReference type="EMBL" id="GGZ89617.1"/>
    </source>
</evidence>
<organism evidence="1 2">
    <name type="scientific">Novosphingobium arvoryzae</name>
    <dbReference type="NCBI Taxonomy" id="1256514"/>
    <lineage>
        <taxon>Bacteria</taxon>
        <taxon>Pseudomonadati</taxon>
        <taxon>Pseudomonadota</taxon>
        <taxon>Alphaproteobacteria</taxon>
        <taxon>Sphingomonadales</taxon>
        <taxon>Sphingomonadaceae</taxon>
        <taxon>Novosphingobium</taxon>
    </lineage>
</organism>
<accession>A0A918R792</accession>
<proteinExistence type="predicted"/>
<evidence type="ECO:0008006" key="3">
    <source>
        <dbReference type="Google" id="ProtNLM"/>
    </source>
</evidence>
<dbReference type="Proteomes" id="UP000634139">
    <property type="component" value="Unassembled WGS sequence"/>
</dbReference>
<dbReference type="Pfam" id="PF13589">
    <property type="entry name" value="HATPase_c_3"/>
    <property type="match status" value="1"/>
</dbReference>
<dbReference type="Gene3D" id="3.30.565.10">
    <property type="entry name" value="Histidine kinase-like ATPase, C-terminal domain"/>
    <property type="match status" value="1"/>
</dbReference>
<dbReference type="EMBL" id="BMZD01000001">
    <property type="protein sequence ID" value="GGZ89617.1"/>
    <property type="molecule type" value="Genomic_DNA"/>
</dbReference>